<dbReference type="PANTHER" id="PTHR34820:SF4">
    <property type="entry name" value="INNER MEMBRANE PROTEIN YEBZ"/>
    <property type="match status" value="1"/>
</dbReference>
<dbReference type="Gene3D" id="2.60.40.1220">
    <property type="match status" value="1"/>
</dbReference>
<dbReference type="InterPro" id="IPR007348">
    <property type="entry name" value="CopC_dom"/>
</dbReference>
<comment type="caution">
    <text evidence="9">The sequence shown here is derived from an EMBL/GenBank/DDBJ whole genome shotgun (WGS) entry which is preliminary data.</text>
</comment>
<dbReference type="PANTHER" id="PTHR34820">
    <property type="entry name" value="INNER MEMBRANE PROTEIN YEBZ"/>
    <property type="match status" value="1"/>
</dbReference>
<dbReference type="InterPro" id="IPR047685">
    <property type="entry name" value="CopC-like"/>
</dbReference>
<proteinExistence type="inferred from homology"/>
<dbReference type="InterPro" id="IPR032694">
    <property type="entry name" value="CopC/D"/>
</dbReference>
<keyword evidence="4 7" id="KW-0732">Signal</keyword>
<dbReference type="InterPro" id="IPR014755">
    <property type="entry name" value="Cu-Rt/internalin_Ig-like"/>
</dbReference>
<evidence type="ECO:0000313" key="9">
    <source>
        <dbReference type="EMBL" id="TKI04682.1"/>
    </source>
</evidence>
<evidence type="ECO:0000256" key="7">
    <source>
        <dbReference type="SAM" id="SignalP"/>
    </source>
</evidence>
<comment type="similarity">
    <text evidence="2">Belongs to the CopC family.</text>
</comment>
<dbReference type="EMBL" id="SZPQ01000026">
    <property type="protein sequence ID" value="TKI04682.1"/>
    <property type="molecule type" value="Genomic_DNA"/>
</dbReference>
<feature type="chain" id="PRO_5045149313" evidence="7">
    <location>
        <begin position="27"/>
        <end position="124"/>
    </location>
</feature>
<keyword evidence="6" id="KW-0186">Copper</keyword>
<evidence type="ECO:0000259" key="8">
    <source>
        <dbReference type="Pfam" id="PF04234"/>
    </source>
</evidence>
<dbReference type="Pfam" id="PF04234">
    <property type="entry name" value="CopC"/>
    <property type="match status" value="1"/>
</dbReference>
<dbReference type="NCBIfam" id="NF033814">
    <property type="entry name" value="copper_CopC"/>
    <property type="match status" value="1"/>
</dbReference>
<evidence type="ECO:0000256" key="1">
    <source>
        <dbReference type="ARBA" id="ARBA00004418"/>
    </source>
</evidence>
<dbReference type="RefSeq" id="WP_136991386.1">
    <property type="nucleotide sequence ID" value="NZ_SZPQ01000026.1"/>
</dbReference>
<reference evidence="9 10" key="1">
    <citation type="submission" date="2019-04" db="EMBL/GenBank/DDBJ databases">
        <authorList>
            <person name="Li M."/>
            <person name="Gao C."/>
        </authorList>
    </citation>
    <scope>NUCLEOTIDE SEQUENCE [LARGE SCALE GENOMIC DNA]</scope>
    <source>
        <strain evidence="9 10">BGMRC 2031</strain>
    </source>
</reference>
<comment type="subcellular location">
    <subcellularLocation>
        <location evidence="1">Periplasm</location>
    </subcellularLocation>
</comment>
<evidence type="ECO:0000256" key="4">
    <source>
        <dbReference type="ARBA" id="ARBA00022729"/>
    </source>
</evidence>
<evidence type="ECO:0000256" key="3">
    <source>
        <dbReference type="ARBA" id="ARBA00022723"/>
    </source>
</evidence>
<evidence type="ECO:0000256" key="6">
    <source>
        <dbReference type="ARBA" id="ARBA00023008"/>
    </source>
</evidence>
<evidence type="ECO:0000256" key="2">
    <source>
        <dbReference type="ARBA" id="ARBA00010509"/>
    </source>
</evidence>
<keyword evidence="10" id="KW-1185">Reference proteome</keyword>
<sequence>MTSRLKPLMQAAVFIAGGTLCQQALAHAHLVSSSPADKASVAVSPDTLTLSFTEGLESAFSGVKITDAQGNAVPISQSATEGADKKTLDVSLAAPLKPGHYQVDWHALSVDGHKTHGSYGFTVE</sequence>
<feature type="domain" description="CopC" evidence="8">
    <location>
        <begin position="27"/>
        <end position="123"/>
    </location>
</feature>
<evidence type="ECO:0000256" key="5">
    <source>
        <dbReference type="ARBA" id="ARBA00022764"/>
    </source>
</evidence>
<accession>A0ABY2SIK2</accession>
<organism evidence="9 10">
    <name type="scientific">Martelella alba</name>
    <dbReference type="NCBI Taxonomy" id="2590451"/>
    <lineage>
        <taxon>Bacteria</taxon>
        <taxon>Pseudomonadati</taxon>
        <taxon>Pseudomonadota</taxon>
        <taxon>Alphaproteobacteria</taxon>
        <taxon>Hyphomicrobiales</taxon>
        <taxon>Aurantimonadaceae</taxon>
        <taxon>Martelella</taxon>
    </lineage>
</organism>
<evidence type="ECO:0000313" key="10">
    <source>
        <dbReference type="Proteomes" id="UP000305202"/>
    </source>
</evidence>
<keyword evidence="3" id="KW-0479">Metal-binding</keyword>
<keyword evidence="5" id="KW-0574">Periplasm</keyword>
<feature type="signal peptide" evidence="7">
    <location>
        <begin position="1"/>
        <end position="26"/>
    </location>
</feature>
<gene>
    <name evidence="9" type="primary">copC</name>
    <name evidence="9" type="ORF">FCN80_17120</name>
</gene>
<name>A0ABY2SIK2_9HYPH</name>
<dbReference type="Proteomes" id="UP000305202">
    <property type="component" value="Unassembled WGS sequence"/>
</dbReference>
<dbReference type="SUPFAM" id="SSF81296">
    <property type="entry name" value="E set domains"/>
    <property type="match status" value="1"/>
</dbReference>
<protein>
    <submittedName>
        <fullName evidence="9">Copper homeostasis periplasmic binding protein CopC</fullName>
    </submittedName>
</protein>
<dbReference type="InterPro" id="IPR014756">
    <property type="entry name" value="Ig_E-set"/>
</dbReference>